<sequence length="145" mass="15017">MEQFGIKVLGTLNTVRPAITHLKCSGAGRVVVINGVTAHLPEVGMPAVSAARAALLNLTRSLAAELAEAGVCVNAVNLGAIITDRQHARHAALAADTPFDEWCAGEARRRGVLLGRLGTPSDVVPVVIFLLSPLAGYITDSGCRG</sequence>
<evidence type="ECO:0000313" key="3">
    <source>
        <dbReference type="EMBL" id="CBH98354.1"/>
    </source>
</evidence>
<dbReference type="SUPFAM" id="SSF51735">
    <property type="entry name" value="NAD(P)-binding Rossmann-fold domains"/>
    <property type="match status" value="1"/>
</dbReference>
<dbReference type="AlphaFoldDB" id="E6PTU7"/>
<dbReference type="InterPro" id="IPR036291">
    <property type="entry name" value="NAD(P)-bd_dom_sf"/>
</dbReference>
<dbReference type="Pfam" id="PF13561">
    <property type="entry name" value="adh_short_C2"/>
    <property type="match status" value="1"/>
</dbReference>
<evidence type="ECO:0000256" key="2">
    <source>
        <dbReference type="ARBA" id="ARBA00023002"/>
    </source>
</evidence>
<dbReference type="PRINTS" id="PR00081">
    <property type="entry name" value="GDHRDH"/>
</dbReference>
<dbReference type="EMBL" id="CABM01000051">
    <property type="protein sequence ID" value="CBH98354.1"/>
    <property type="molecule type" value="Genomic_DNA"/>
</dbReference>
<organism evidence="3">
    <name type="scientific">mine drainage metagenome</name>
    <dbReference type="NCBI Taxonomy" id="410659"/>
    <lineage>
        <taxon>unclassified sequences</taxon>
        <taxon>metagenomes</taxon>
        <taxon>ecological metagenomes</taxon>
    </lineage>
</organism>
<reference evidence="3" key="1">
    <citation type="submission" date="2009-10" db="EMBL/GenBank/DDBJ databases">
        <title>Diversity of trophic interactions inside an arsenic-rich microbial ecosystem.</title>
        <authorList>
            <person name="Bertin P.N."/>
            <person name="Heinrich-Salmeron A."/>
            <person name="Pelletier E."/>
            <person name="Goulhen-Chollet F."/>
            <person name="Arsene-Ploetze F."/>
            <person name="Gallien S."/>
            <person name="Calteau A."/>
            <person name="Vallenet D."/>
            <person name="Casiot C."/>
            <person name="Chane-Woon-Ming B."/>
            <person name="Giloteaux L."/>
            <person name="Barakat M."/>
            <person name="Bonnefoy V."/>
            <person name="Bruneel O."/>
            <person name="Chandler M."/>
            <person name="Cleiss J."/>
            <person name="Duran R."/>
            <person name="Elbaz-Poulichet F."/>
            <person name="Fonknechten N."/>
            <person name="Lauga B."/>
            <person name="Mornico D."/>
            <person name="Ortet P."/>
            <person name="Schaeffer C."/>
            <person name="Siguier P."/>
            <person name="Alexander Thil Smith A."/>
            <person name="Van Dorsselaer A."/>
            <person name="Weissenbach J."/>
            <person name="Medigue C."/>
            <person name="Le Paslier D."/>
        </authorList>
    </citation>
    <scope>NUCLEOTIDE SEQUENCE</scope>
</reference>
<evidence type="ECO:0000256" key="1">
    <source>
        <dbReference type="ARBA" id="ARBA00006484"/>
    </source>
</evidence>
<accession>E6PTU7</accession>
<dbReference type="GO" id="GO:0016491">
    <property type="term" value="F:oxidoreductase activity"/>
    <property type="evidence" value="ECO:0007669"/>
    <property type="project" value="UniProtKB-KW"/>
</dbReference>
<gene>
    <name evidence="3" type="ORF">CARN2_3831</name>
</gene>
<dbReference type="PANTHER" id="PTHR24321">
    <property type="entry name" value="DEHYDROGENASES, SHORT CHAIN"/>
    <property type="match status" value="1"/>
</dbReference>
<dbReference type="PANTHER" id="PTHR24321:SF8">
    <property type="entry name" value="ESTRADIOL 17-BETA-DEHYDROGENASE 8-RELATED"/>
    <property type="match status" value="1"/>
</dbReference>
<proteinExistence type="inferred from homology"/>
<comment type="caution">
    <text evidence="3">The sequence shown here is derived from an EMBL/GenBank/DDBJ whole genome shotgun (WGS) entry which is preliminary data.</text>
</comment>
<dbReference type="InterPro" id="IPR002347">
    <property type="entry name" value="SDR_fam"/>
</dbReference>
<keyword evidence="2" id="KW-0560">Oxidoreductase</keyword>
<dbReference type="Gene3D" id="3.40.50.720">
    <property type="entry name" value="NAD(P)-binding Rossmann-like Domain"/>
    <property type="match status" value="1"/>
</dbReference>
<protein>
    <submittedName>
        <fullName evidence="3">Oxidoreductase, short chain dehydrogenase/reductase family</fullName>
    </submittedName>
</protein>
<comment type="similarity">
    <text evidence="1">Belongs to the short-chain dehydrogenases/reductases (SDR) family.</text>
</comment>
<name>E6PTU7_9ZZZZ</name>